<dbReference type="PANTHER" id="PTHR37820">
    <property type="entry name" value="CELL DIVISION PROTEIN DIVIB"/>
    <property type="match status" value="1"/>
</dbReference>
<dbReference type="AlphaFoldDB" id="V7IB40"/>
<evidence type="ECO:0000256" key="3">
    <source>
        <dbReference type="ARBA" id="ARBA00022692"/>
    </source>
</evidence>
<keyword evidence="2" id="KW-0132">Cell division</keyword>
<dbReference type="Pfam" id="PF08478">
    <property type="entry name" value="POTRA_1"/>
    <property type="match status" value="1"/>
</dbReference>
<keyword evidence="5" id="KW-0131">Cell cycle</keyword>
<evidence type="ECO:0000256" key="5">
    <source>
        <dbReference type="ARBA" id="ARBA00023306"/>
    </source>
</evidence>
<dbReference type="PANTHER" id="PTHR37820:SF1">
    <property type="entry name" value="CELL DIVISION PROTEIN FTSQ"/>
    <property type="match status" value="1"/>
</dbReference>
<evidence type="ECO:0000256" key="4">
    <source>
        <dbReference type="ARBA" id="ARBA00022989"/>
    </source>
</evidence>
<keyword evidence="4" id="KW-0472">Membrane</keyword>
<name>V7IB40_9CLOT</name>
<evidence type="ECO:0000256" key="2">
    <source>
        <dbReference type="ARBA" id="ARBA00022618"/>
    </source>
</evidence>
<comment type="caution">
    <text evidence="8">The sequence shown here is derived from an EMBL/GenBank/DDBJ whole genome shotgun (WGS) entry which is preliminary data.</text>
</comment>
<evidence type="ECO:0000256" key="1">
    <source>
        <dbReference type="ARBA" id="ARBA00022475"/>
    </source>
</evidence>
<feature type="region of interest" description="Disordered" evidence="6">
    <location>
        <begin position="230"/>
        <end position="250"/>
    </location>
</feature>
<dbReference type="Proteomes" id="UP000017747">
    <property type="component" value="Unassembled WGS sequence"/>
</dbReference>
<dbReference type="GO" id="GO:0051301">
    <property type="term" value="P:cell division"/>
    <property type="evidence" value="ECO:0007669"/>
    <property type="project" value="UniProtKB-KW"/>
</dbReference>
<proteinExistence type="predicted"/>
<dbReference type="EMBL" id="AXUN02000046">
    <property type="protein sequence ID" value="ETA82067.1"/>
    <property type="molecule type" value="Genomic_DNA"/>
</dbReference>
<dbReference type="Gene3D" id="3.10.20.310">
    <property type="entry name" value="membrane protein fhac"/>
    <property type="match status" value="1"/>
</dbReference>
<dbReference type="eggNOG" id="COG1589">
    <property type="taxonomic scope" value="Bacteria"/>
</dbReference>
<feature type="compositionally biased region" description="Acidic residues" evidence="6">
    <location>
        <begin position="232"/>
        <end position="250"/>
    </location>
</feature>
<accession>V7IB40</accession>
<keyword evidence="9" id="KW-1185">Reference proteome</keyword>
<organism evidence="8 9">
    <name type="scientific">Youngiibacter fragilis 232.1</name>
    <dbReference type="NCBI Taxonomy" id="994573"/>
    <lineage>
        <taxon>Bacteria</taxon>
        <taxon>Bacillati</taxon>
        <taxon>Bacillota</taxon>
        <taxon>Clostridia</taxon>
        <taxon>Eubacteriales</taxon>
        <taxon>Clostridiaceae</taxon>
        <taxon>Youngiibacter</taxon>
    </lineage>
</organism>
<evidence type="ECO:0000256" key="6">
    <source>
        <dbReference type="SAM" id="MobiDB-lite"/>
    </source>
</evidence>
<feature type="domain" description="POTRA" evidence="7">
    <location>
        <begin position="23"/>
        <end position="89"/>
    </location>
</feature>
<evidence type="ECO:0000313" key="9">
    <source>
        <dbReference type="Proteomes" id="UP000017747"/>
    </source>
</evidence>
<gene>
    <name evidence="8" type="ORF">T472_0203640</name>
</gene>
<dbReference type="InterPro" id="IPR013685">
    <property type="entry name" value="POTRA_FtsQ_type"/>
</dbReference>
<evidence type="ECO:0000259" key="7">
    <source>
        <dbReference type="Pfam" id="PF08478"/>
    </source>
</evidence>
<keyword evidence="4" id="KW-1133">Transmembrane helix</keyword>
<keyword evidence="1" id="KW-1003">Cell membrane</keyword>
<evidence type="ECO:0000313" key="8">
    <source>
        <dbReference type="EMBL" id="ETA82067.1"/>
    </source>
</evidence>
<dbReference type="InterPro" id="IPR050487">
    <property type="entry name" value="FtsQ_DivIB"/>
</dbReference>
<keyword evidence="3" id="KW-0812">Transmembrane</keyword>
<reference evidence="8 9" key="1">
    <citation type="journal article" date="2014" name="Genome Announc.">
        <title>Genome Sequence of Youngiibacter fragilis, the Type Strain of the Genus Youngiibacter.</title>
        <authorList>
            <person name="Wawrik C.B."/>
            <person name="Callaghan A.V."/>
            <person name="Stamps B.W."/>
            <person name="Wawrik B."/>
        </authorList>
    </citation>
    <scope>NUCLEOTIDE SEQUENCE [LARGE SCALE GENOMIC DNA]</scope>
    <source>
        <strain evidence="8 9">232.1</strain>
    </source>
</reference>
<dbReference type="STRING" id="994573.T472_0203640"/>
<protein>
    <recommendedName>
        <fullName evidence="7">POTRA domain-containing protein</fullName>
    </recommendedName>
</protein>
<dbReference type="GO" id="GO:0005886">
    <property type="term" value="C:plasma membrane"/>
    <property type="evidence" value="ECO:0007669"/>
    <property type="project" value="TreeGrafter"/>
</dbReference>
<sequence>MIIIIMLLLAGAAAFLTNSPMFDVTEVQVTGNSKISSELFAVEVDSLKGQNIFLFDMDMLLGILSRQPYFSSIETRRTLPGKIDIEIQEKKAEICYLKDGVTYLLERNSTLLEIGGNPSQGMTFLVDSTEVPALGERLYSEDSRKGIFVKEFRYLQERNISDTMLETIDLTDMAKIRTHYKEIDIILGYDDSLRDKLNKAINIIEGGSLQDKKGYIDLSYPEKPVVFIEPLQDTEDEVDSEGTDTEAPAD</sequence>